<dbReference type="EMBL" id="BMXV01000008">
    <property type="protein sequence ID" value="GGY81945.1"/>
    <property type="molecule type" value="Genomic_DNA"/>
</dbReference>
<evidence type="ECO:0000259" key="2">
    <source>
        <dbReference type="Pfam" id="PF13180"/>
    </source>
</evidence>
<dbReference type="Gene3D" id="2.30.42.10">
    <property type="match status" value="1"/>
</dbReference>
<comment type="caution">
    <text evidence="3">The sequence shown here is derived from an EMBL/GenBank/DDBJ whole genome shotgun (WGS) entry which is preliminary data.</text>
</comment>
<feature type="domain" description="PDZ" evidence="2">
    <location>
        <begin position="5"/>
        <end position="69"/>
    </location>
</feature>
<feature type="transmembrane region" description="Helical" evidence="1">
    <location>
        <begin position="136"/>
        <end position="157"/>
    </location>
</feature>
<keyword evidence="4" id="KW-1185">Reference proteome</keyword>
<evidence type="ECO:0000313" key="3">
    <source>
        <dbReference type="EMBL" id="GGY81945.1"/>
    </source>
</evidence>
<dbReference type="RefSeq" id="WP_189577777.1">
    <property type="nucleotide sequence ID" value="NZ_BMXV01000008.1"/>
</dbReference>
<evidence type="ECO:0000313" key="4">
    <source>
        <dbReference type="Proteomes" id="UP000601597"/>
    </source>
</evidence>
<accession>A0ABQ3B6C5</accession>
<evidence type="ECO:0000256" key="1">
    <source>
        <dbReference type="SAM" id="Phobius"/>
    </source>
</evidence>
<dbReference type="InterPro" id="IPR001478">
    <property type="entry name" value="PDZ"/>
</dbReference>
<dbReference type="SUPFAM" id="SSF50156">
    <property type="entry name" value="PDZ domain-like"/>
    <property type="match status" value="1"/>
</dbReference>
<keyword evidence="1" id="KW-0472">Membrane</keyword>
<gene>
    <name evidence="3" type="ORF">GCM10007071_31620</name>
</gene>
<keyword evidence="1" id="KW-0812">Transmembrane</keyword>
<dbReference type="InterPro" id="IPR036034">
    <property type="entry name" value="PDZ_sf"/>
</dbReference>
<keyword evidence="1" id="KW-1133">Transmembrane helix</keyword>
<dbReference type="Proteomes" id="UP000601597">
    <property type="component" value="Unassembled WGS sequence"/>
</dbReference>
<sequence>MAVLSINSVHENGAGEKIGLKVGDIVVEAHGTAVSSLPDLRKVMNAEENRKSPLSLKIERAGEPLDLNLTDPALSLDCYVKELSWSAAASVAASTSNKNNAVSHSGGGHIPILGILGLVLLFIGAYFLFLNHSETVNFHSLGIGQTLAIVGSIFIAAEWRPRTK</sequence>
<feature type="transmembrane region" description="Helical" evidence="1">
    <location>
        <begin position="110"/>
        <end position="130"/>
    </location>
</feature>
<protein>
    <recommendedName>
        <fullName evidence="2">PDZ domain-containing protein</fullName>
    </recommendedName>
</protein>
<organism evidence="3 4">
    <name type="scientific">Marinobacter zhanjiangensis</name>
    <dbReference type="NCBI Taxonomy" id="578215"/>
    <lineage>
        <taxon>Bacteria</taxon>
        <taxon>Pseudomonadati</taxon>
        <taxon>Pseudomonadota</taxon>
        <taxon>Gammaproteobacteria</taxon>
        <taxon>Pseudomonadales</taxon>
        <taxon>Marinobacteraceae</taxon>
        <taxon>Marinobacter</taxon>
    </lineage>
</organism>
<dbReference type="Pfam" id="PF13180">
    <property type="entry name" value="PDZ_2"/>
    <property type="match status" value="1"/>
</dbReference>
<name>A0ABQ3B6C5_9GAMM</name>
<reference evidence="4" key="1">
    <citation type="journal article" date="2019" name="Int. J. Syst. Evol. Microbiol.">
        <title>The Global Catalogue of Microorganisms (GCM) 10K type strain sequencing project: providing services to taxonomists for standard genome sequencing and annotation.</title>
        <authorList>
            <consortium name="The Broad Institute Genomics Platform"/>
            <consortium name="The Broad Institute Genome Sequencing Center for Infectious Disease"/>
            <person name="Wu L."/>
            <person name="Ma J."/>
        </authorList>
    </citation>
    <scope>NUCLEOTIDE SEQUENCE [LARGE SCALE GENOMIC DNA]</scope>
    <source>
        <strain evidence="4">KCTC 22280</strain>
    </source>
</reference>
<proteinExistence type="predicted"/>